<dbReference type="Proteomes" id="UP000217790">
    <property type="component" value="Unassembled WGS sequence"/>
</dbReference>
<gene>
    <name evidence="2" type="ORF">ARMGADRAFT_1021746</name>
    <name evidence="1" type="ORF">ARMGADRAFT_1021768</name>
</gene>
<evidence type="ECO:0000313" key="3">
    <source>
        <dbReference type="Proteomes" id="UP000217790"/>
    </source>
</evidence>
<dbReference type="EMBL" id="KZ293831">
    <property type="protein sequence ID" value="PBK79081.1"/>
    <property type="molecule type" value="Genomic_DNA"/>
</dbReference>
<evidence type="ECO:0000313" key="2">
    <source>
        <dbReference type="EMBL" id="PBK79081.1"/>
    </source>
</evidence>
<accession>A0A2H3C7N0</accession>
<feature type="non-terminal residue" evidence="2">
    <location>
        <position position="1"/>
    </location>
</feature>
<dbReference type="EMBL" id="KZ293848">
    <property type="protein sequence ID" value="PBK79044.1"/>
    <property type="molecule type" value="Genomic_DNA"/>
</dbReference>
<evidence type="ECO:0000313" key="1">
    <source>
        <dbReference type="EMBL" id="PBK79044.1"/>
    </source>
</evidence>
<protein>
    <submittedName>
        <fullName evidence="2">Uncharacterized protein</fullName>
    </submittedName>
</protein>
<sequence length="59" mass="6415">VPPFLKNSHSRAYHEFVLSSPPITTVPFASTQCLRFQVFMAPLTATGPSASLLPKHHPG</sequence>
<keyword evidence="3" id="KW-1185">Reference proteome</keyword>
<dbReference type="InParanoid" id="A0A2H3C7N0"/>
<reference evidence="3" key="1">
    <citation type="journal article" date="2017" name="Nat. Ecol. Evol.">
        <title>Genome expansion and lineage-specific genetic innovations in the forest pathogenic fungi Armillaria.</title>
        <authorList>
            <person name="Sipos G."/>
            <person name="Prasanna A.N."/>
            <person name="Walter M.C."/>
            <person name="O'Connor E."/>
            <person name="Balint B."/>
            <person name="Krizsan K."/>
            <person name="Kiss B."/>
            <person name="Hess J."/>
            <person name="Varga T."/>
            <person name="Slot J."/>
            <person name="Riley R."/>
            <person name="Boka B."/>
            <person name="Rigling D."/>
            <person name="Barry K."/>
            <person name="Lee J."/>
            <person name="Mihaltcheva S."/>
            <person name="LaButti K."/>
            <person name="Lipzen A."/>
            <person name="Waldron R."/>
            <person name="Moloney N.M."/>
            <person name="Sperisen C."/>
            <person name="Kredics L."/>
            <person name="Vagvoelgyi C."/>
            <person name="Patrignani A."/>
            <person name="Fitzpatrick D."/>
            <person name="Nagy I."/>
            <person name="Doyle S."/>
            <person name="Anderson J.B."/>
            <person name="Grigoriev I.V."/>
            <person name="Gueldener U."/>
            <person name="Muensterkoetter M."/>
            <person name="Nagy L.G."/>
        </authorList>
    </citation>
    <scope>NUCLEOTIDE SEQUENCE [LARGE SCALE GENOMIC DNA]</scope>
    <source>
        <strain evidence="3">Ar21-2</strain>
    </source>
</reference>
<reference evidence="2" key="2">
    <citation type="journal article" date="2017" name="Nat. Ecol. Evol.">
        <title>Lineage-specific genetic innovations streamline the genomes of Armillaria species to pathogenesis.</title>
        <authorList>
            <consortium name="DOE Joint Genome Institute"/>
            <person name="Sipos G."/>
            <person name="Prasanna A.N."/>
            <person name="Walter M.C."/>
            <person name="O'Connor E."/>
            <person name="Balint B."/>
            <person name="Krizsan K."/>
            <person name="Kiss B."/>
            <person name="Hess J."/>
            <person name="Varga T."/>
            <person name="Slot J."/>
            <person name="Riley R."/>
            <person name="Boka B."/>
            <person name="Rigling D."/>
            <person name="Barry K."/>
            <person name="Lee J."/>
            <person name="Mihaltcheva S."/>
            <person name="LaButti K."/>
            <person name="Lipzen A."/>
            <person name="Waldron R."/>
            <person name="Moloney N.M."/>
            <person name="Sperisen C."/>
            <person name="Kredics L."/>
            <person name="Vagvolgyi C."/>
            <person name="Patrignani A."/>
            <person name="Fitzpatrick D."/>
            <person name="Nagy I."/>
            <person name="Doyle S."/>
            <person name="Anderson J."/>
            <person name="Grigoriev I.V."/>
            <person name="Guldener U."/>
            <person name="Munsterkotter M."/>
            <person name="Nagy L.G."/>
        </authorList>
    </citation>
    <scope>NUCLEOTIDE SEQUENCE [LARGE SCALE GENOMIC DNA]</scope>
    <source>
        <strain evidence="2">Ar21-2</strain>
    </source>
</reference>
<proteinExistence type="predicted"/>
<organism evidence="2 3">
    <name type="scientific">Armillaria gallica</name>
    <name type="common">Bulbous honey fungus</name>
    <name type="synonym">Armillaria bulbosa</name>
    <dbReference type="NCBI Taxonomy" id="47427"/>
    <lineage>
        <taxon>Eukaryota</taxon>
        <taxon>Fungi</taxon>
        <taxon>Dikarya</taxon>
        <taxon>Basidiomycota</taxon>
        <taxon>Agaricomycotina</taxon>
        <taxon>Agaricomycetes</taxon>
        <taxon>Agaricomycetidae</taxon>
        <taxon>Agaricales</taxon>
        <taxon>Marasmiineae</taxon>
        <taxon>Physalacriaceae</taxon>
        <taxon>Armillaria</taxon>
    </lineage>
</organism>
<dbReference type="AlphaFoldDB" id="A0A2H3C7N0"/>
<name>A0A2H3C7N0_ARMGA</name>